<geneLocation type="plasmid" evidence="1">
    <name>pEA29</name>
</geneLocation>
<keyword evidence="1" id="KW-0614">Plasmid</keyword>
<reference evidence="1" key="1">
    <citation type="submission" date="2013-11" db="EMBL/GenBank/DDBJ databases">
        <title>The novel cryptic plasmid pEA68 of Erwinia amylovora strain 692 and definition of a novel family of plasmids.</title>
        <authorList>
            <person name="Ismail E."/>
            <person name="Blom J."/>
            <person name="Bultreys A."/>
            <person name="Ivanovic M."/>
            <person name="Obradovic A."/>
            <person name="Van Doorn J."/>
            <person name="Bergsma-Vlami M."/>
            <person name="Maes M."/>
            <person name="Willems A."/>
            <person name="Stockwell V."/>
            <person name="Smits T.H.M."/>
            <person name="Pulawska J."/>
        </authorList>
    </citation>
    <scope>NUCLEOTIDE SEQUENCE [LARGE SCALE GENOMIC DNA]</scope>
    <source>
        <strain evidence="1">692</strain>
        <plasmid evidence="1">pEA29</plasmid>
    </source>
</reference>
<gene>
    <name evidence="1" type="ORF">EAMY692_p20036</name>
</gene>
<evidence type="ECO:0000313" key="1">
    <source>
        <dbReference type="EMBL" id="CDM08162.1"/>
    </source>
</evidence>
<dbReference type="EMBL" id="HG813239">
    <property type="protein sequence ID" value="CDM08162.1"/>
    <property type="molecule type" value="Genomic_DNA"/>
</dbReference>
<proteinExistence type="predicted"/>
<organism evidence="1">
    <name type="scientific">Erwinia amylovora</name>
    <name type="common">Fire blight bacteria</name>
    <dbReference type="NCBI Taxonomy" id="552"/>
    <lineage>
        <taxon>Bacteria</taxon>
        <taxon>Pseudomonadati</taxon>
        <taxon>Pseudomonadota</taxon>
        <taxon>Gammaproteobacteria</taxon>
        <taxon>Enterobacterales</taxon>
        <taxon>Erwiniaceae</taxon>
        <taxon>Erwinia</taxon>
    </lineage>
</organism>
<accession>A0A0P0ZGI0</accession>
<name>A0A0P0ZGI0_ERWAM</name>
<protein>
    <submittedName>
        <fullName evidence="1">Uncharacterized protein</fullName>
    </submittedName>
</protein>
<sequence>MQLGRNDCQTVTVFLPFSSPVILVTVLRRIPGSTGFNGCHYRIAVLTPGPCNCRYGFFRLLCAGREYGRAILCADIISLAIELCWVVGGKTDIQQIAKANLFRIKTNADGFGMPCVTITHLFVGWVFGVATNIATLNRLHAINLFKYGFSTPEAASGNHRVFCRHFLLLQRESEFIRC</sequence>
<dbReference type="AlphaFoldDB" id="A0A0P0ZGI0"/>